<evidence type="ECO:0000259" key="2">
    <source>
        <dbReference type="Pfam" id="PF05685"/>
    </source>
</evidence>
<evidence type="ECO:0000256" key="1">
    <source>
        <dbReference type="SAM" id="MobiDB-lite"/>
    </source>
</evidence>
<feature type="domain" description="Putative restriction endonuclease" evidence="2">
    <location>
        <begin position="16"/>
        <end position="169"/>
    </location>
</feature>
<accession>A0A1E7KHG3</accession>
<dbReference type="Pfam" id="PF05685">
    <property type="entry name" value="Uma2"/>
    <property type="match status" value="1"/>
</dbReference>
<dbReference type="CDD" id="cd06260">
    <property type="entry name" value="DUF820-like"/>
    <property type="match status" value="1"/>
</dbReference>
<keyword evidence="4" id="KW-1185">Reference proteome</keyword>
<dbReference type="InterPro" id="IPR008538">
    <property type="entry name" value="Uma2"/>
</dbReference>
<gene>
    <name evidence="3" type="ORF">AN216_11800</name>
</gene>
<reference evidence="3 4" key="1">
    <citation type="journal article" date="2016" name="Front. Microbiol.">
        <title>Comparative Genomics Analysis of Streptomyces Species Reveals Their Adaptation to the Marine Environment and Their Diversity at the Genomic Level.</title>
        <authorList>
            <person name="Tian X."/>
            <person name="Zhang Z."/>
            <person name="Yang T."/>
            <person name="Chen M."/>
            <person name="Li J."/>
            <person name="Chen F."/>
            <person name="Yang J."/>
            <person name="Li W."/>
            <person name="Zhang B."/>
            <person name="Zhang Z."/>
            <person name="Wu J."/>
            <person name="Zhang C."/>
            <person name="Long L."/>
            <person name="Xiao J."/>
        </authorList>
    </citation>
    <scope>NUCLEOTIDE SEQUENCE [LARGE SCALE GENOMIC DNA]</scope>
    <source>
        <strain evidence="3 4">SCSIO 02100</strain>
    </source>
</reference>
<dbReference type="SUPFAM" id="SSF52980">
    <property type="entry name" value="Restriction endonuclease-like"/>
    <property type="match status" value="1"/>
</dbReference>
<proteinExistence type="predicted"/>
<feature type="compositionally biased region" description="Basic and acidic residues" evidence="1">
    <location>
        <begin position="190"/>
        <end position="201"/>
    </location>
</feature>
<dbReference type="Proteomes" id="UP000176101">
    <property type="component" value="Unassembled WGS sequence"/>
</dbReference>
<dbReference type="EMBL" id="LJGU01000120">
    <property type="protein sequence ID" value="OEV03402.1"/>
    <property type="molecule type" value="Genomic_DNA"/>
</dbReference>
<dbReference type="AlphaFoldDB" id="A0A1E7KHG3"/>
<dbReference type="PANTHER" id="PTHR35400">
    <property type="entry name" value="SLR1083 PROTEIN"/>
    <property type="match status" value="1"/>
</dbReference>
<sequence length="201" mass="21843">MPEADMHSLRRAAELAEEATGLRAEIIRGVLMMSPTPRLKHARVINVINRQLVPALPAELETFQVASLALPRDPEDYATPDLLVADSAVGESDDWLVEAGSSELAVEVVSVSNSTKDTREMVSWYAEADVPAYLVIDPRQGNWTLHTAPRAGAYQGTLHGVYGDKISLERLGVTLETEGLPRYGEPGEAGQRERRGGRQGG</sequence>
<name>A0A1E7KHG3_9ACTN</name>
<dbReference type="OrthoDB" id="9799703at2"/>
<feature type="region of interest" description="Disordered" evidence="1">
    <location>
        <begin position="179"/>
        <end position="201"/>
    </location>
</feature>
<protein>
    <recommendedName>
        <fullName evidence="2">Putative restriction endonuclease domain-containing protein</fullName>
    </recommendedName>
</protein>
<evidence type="ECO:0000313" key="3">
    <source>
        <dbReference type="EMBL" id="OEV03402.1"/>
    </source>
</evidence>
<dbReference type="Gene3D" id="3.90.1570.10">
    <property type="entry name" value="tt1808, chain A"/>
    <property type="match status" value="1"/>
</dbReference>
<dbReference type="PANTHER" id="PTHR35400:SF3">
    <property type="entry name" value="SLL1072 PROTEIN"/>
    <property type="match status" value="1"/>
</dbReference>
<comment type="caution">
    <text evidence="3">The sequence shown here is derived from an EMBL/GenBank/DDBJ whole genome shotgun (WGS) entry which is preliminary data.</text>
</comment>
<dbReference type="InterPro" id="IPR011335">
    <property type="entry name" value="Restrct_endonuc-II-like"/>
</dbReference>
<evidence type="ECO:0000313" key="4">
    <source>
        <dbReference type="Proteomes" id="UP000176101"/>
    </source>
</evidence>
<dbReference type="InterPro" id="IPR012296">
    <property type="entry name" value="Nuclease_put_TT1808"/>
</dbReference>
<organism evidence="3 4">
    <name type="scientific">Streptomyces oceani</name>
    <dbReference type="NCBI Taxonomy" id="1075402"/>
    <lineage>
        <taxon>Bacteria</taxon>
        <taxon>Bacillati</taxon>
        <taxon>Actinomycetota</taxon>
        <taxon>Actinomycetes</taxon>
        <taxon>Kitasatosporales</taxon>
        <taxon>Streptomycetaceae</taxon>
        <taxon>Streptomyces</taxon>
    </lineage>
</organism>
<dbReference type="STRING" id="1075402.AN216_11800"/>